<gene>
    <name evidence="1" type="ORF">SAMN05444920_102900</name>
</gene>
<sequence length="44" mass="4791">MALTVGWAALSALGRIVAALGMYTLTTKRISRLLFLAMTPRRTP</sequence>
<name>A0A1H5ZYF1_9ACTN</name>
<dbReference type="AlphaFoldDB" id="A0A1H5ZYF1"/>
<proteinExistence type="predicted"/>
<reference evidence="1 2" key="1">
    <citation type="submission" date="2016-10" db="EMBL/GenBank/DDBJ databases">
        <authorList>
            <person name="de Groot N.N."/>
        </authorList>
    </citation>
    <scope>NUCLEOTIDE SEQUENCE [LARGE SCALE GENOMIC DNA]</scope>
    <source>
        <strain evidence="1 2">CGMCC 4.7037</strain>
    </source>
</reference>
<dbReference type="EMBL" id="FNVT01000002">
    <property type="protein sequence ID" value="SEG40486.1"/>
    <property type="molecule type" value="Genomic_DNA"/>
</dbReference>
<accession>A0A1H5ZYF1</accession>
<protein>
    <submittedName>
        <fullName evidence="1">Uncharacterized protein</fullName>
    </submittedName>
</protein>
<organism evidence="1 2">
    <name type="scientific">Nonomuraea solani</name>
    <dbReference type="NCBI Taxonomy" id="1144553"/>
    <lineage>
        <taxon>Bacteria</taxon>
        <taxon>Bacillati</taxon>
        <taxon>Actinomycetota</taxon>
        <taxon>Actinomycetes</taxon>
        <taxon>Streptosporangiales</taxon>
        <taxon>Streptosporangiaceae</taxon>
        <taxon>Nonomuraea</taxon>
    </lineage>
</organism>
<evidence type="ECO:0000313" key="2">
    <source>
        <dbReference type="Proteomes" id="UP000236732"/>
    </source>
</evidence>
<dbReference type="Proteomes" id="UP000236732">
    <property type="component" value="Unassembled WGS sequence"/>
</dbReference>
<keyword evidence="2" id="KW-1185">Reference proteome</keyword>
<evidence type="ECO:0000313" key="1">
    <source>
        <dbReference type="EMBL" id="SEG40486.1"/>
    </source>
</evidence>